<evidence type="ECO:0000256" key="2">
    <source>
        <dbReference type="ARBA" id="ARBA00005722"/>
    </source>
</evidence>
<sequence>MRKIHFFSAQTKPCLLAVLALSSSGLAMAQADPIDYRLVGDLGGALYSTQSIVRSKSNQTRLLPYAYLDYGRFFARVDTFGLKTVKLGNGYLELTTRVSQDGWRADTPALAGLTTRKTPIPIGLGTFQKTPYGAFFINGFVDVNKSHGSLFEATYVAEFKLGKFSFYPQLGLDYRSAKYNNYLYGVTSAESNASGFSAFNAGASLAPVIGLGIDVPIGEPWVLNFQFRRQWLDANISSSPIVRGGAQNTGFAALSYRFK</sequence>
<evidence type="ECO:0000313" key="8">
    <source>
        <dbReference type="Proteomes" id="UP000502041"/>
    </source>
</evidence>
<comment type="similarity">
    <text evidence="2">Belongs to the MipA/OmpV family.</text>
</comment>
<evidence type="ECO:0000256" key="6">
    <source>
        <dbReference type="SAM" id="SignalP"/>
    </source>
</evidence>
<accession>A0A6H2H802</accession>
<comment type="subcellular location">
    <subcellularLocation>
        <location evidence="1">Cell outer membrane</location>
    </subcellularLocation>
</comment>
<evidence type="ECO:0000256" key="3">
    <source>
        <dbReference type="ARBA" id="ARBA00022729"/>
    </source>
</evidence>
<dbReference type="Pfam" id="PF06629">
    <property type="entry name" value="MipA"/>
    <property type="match status" value="1"/>
</dbReference>
<dbReference type="AlphaFoldDB" id="A0A6H2H802"/>
<evidence type="ECO:0000313" key="7">
    <source>
        <dbReference type="EMBL" id="QJC55998.1"/>
    </source>
</evidence>
<keyword evidence="8" id="KW-1185">Reference proteome</keyword>
<feature type="signal peptide" evidence="6">
    <location>
        <begin position="1"/>
        <end position="29"/>
    </location>
</feature>
<dbReference type="RefSeq" id="WP_168921775.1">
    <property type="nucleotide sequence ID" value="NZ_CP051461.1"/>
</dbReference>
<keyword evidence="3 6" id="KW-0732">Signal</keyword>
<dbReference type="Proteomes" id="UP000502041">
    <property type="component" value="Chromosome"/>
</dbReference>
<dbReference type="Gene3D" id="2.40.160.20">
    <property type="match status" value="1"/>
</dbReference>
<dbReference type="InterPro" id="IPR010583">
    <property type="entry name" value="MipA"/>
</dbReference>
<keyword evidence="5" id="KW-0998">Cell outer membrane</keyword>
<gene>
    <name evidence="7" type="primary">ompV</name>
    <name evidence="7" type="ORF">HC248_01282</name>
</gene>
<protein>
    <submittedName>
        <fullName evidence="7">Outer membrane protein OmpV</fullName>
    </submittedName>
</protein>
<dbReference type="GO" id="GO:0009279">
    <property type="term" value="C:cell outer membrane"/>
    <property type="evidence" value="ECO:0007669"/>
    <property type="project" value="UniProtKB-SubCell"/>
</dbReference>
<name>A0A6H2H802_9BURK</name>
<dbReference type="KEGG" id="pvac:HC248_01282"/>
<keyword evidence="4" id="KW-0472">Membrane</keyword>
<proteinExistence type="inferred from homology"/>
<evidence type="ECO:0000256" key="1">
    <source>
        <dbReference type="ARBA" id="ARBA00004442"/>
    </source>
</evidence>
<evidence type="ECO:0000256" key="4">
    <source>
        <dbReference type="ARBA" id="ARBA00023136"/>
    </source>
</evidence>
<dbReference type="EMBL" id="CP051461">
    <property type="protein sequence ID" value="QJC55998.1"/>
    <property type="molecule type" value="Genomic_DNA"/>
</dbReference>
<reference evidence="7 8" key="1">
    <citation type="submission" date="2020-04" db="EMBL/GenBank/DDBJ databases">
        <title>Complete genome of a Psychrophilic, Marine, Gas Vacuolate Bacterium Polaromonas vacuolata KCTC 22033T.</title>
        <authorList>
            <person name="Hwang K."/>
            <person name="Kim K.M."/>
        </authorList>
    </citation>
    <scope>NUCLEOTIDE SEQUENCE [LARGE SCALE GENOMIC DNA]</scope>
    <source>
        <strain evidence="7 8">KCTC 22033</strain>
    </source>
</reference>
<feature type="chain" id="PRO_5026347546" evidence="6">
    <location>
        <begin position="30"/>
        <end position="259"/>
    </location>
</feature>
<dbReference type="PANTHER" id="PTHR38776">
    <property type="entry name" value="MLTA-INTERACTING PROTEIN-RELATED"/>
    <property type="match status" value="1"/>
</dbReference>
<organism evidence="7 8">
    <name type="scientific">Polaromonas vacuolata</name>
    <dbReference type="NCBI Taxonomy" id="37448"/>
    <lineage>
        <taxon>Bacteria</taxon>
        <taxon>Pseudomonadati</taxon>
        <taxon>Pseudomonadota</taxon>
        <taxon>Betaproteobacteria</taxon>
        <taxon>Burkholderiales</taxon>
        <taxon>Comamonadaceae</taxon>
        <taxon>Polaromonas</taxon>
    </lineage>
</organism>
<evidence type="ECO:0000256" key="5">
    <source>
        <dbReference type="ARBA" id="ARBA00023237"/>
    </source>
</evidence>
<dbReference type="PANTHER" id="PTHR38776:SF1">
    <property type="entry name" value="MLTA-INTERACTING PROTEIN-RELATED"/>
    <property type="match status" value="1"/>
</dbReference>